<sequence>MIWKRGGLSKGNYSQRRDYVNLMDTDPYSLPGIPRQGDELNLLSYSDDDTLLEENSFGAYWIALWPCYEKLGINWRRHGVHYQRMLEKTGFGDVNIYTFKVPIGILLTPSRGLGSEQDEKVSLSPKSILLDDDTDRCDDHRLGSIFAEVASTEGEAYGLGMLTSLGGYSVDEATELVKKSIAGLRDPKVHAYYFEYYITARKPE</sequence>
<evidence type="ECO:0000313" key="1">
    <source>
        <dbReference type="EMBL" id="TGZ85605.1"/>
    </source>
</evidence>
<protein>
    <submittedName>
        <fullName evidence="1">Uncharacterized protein</fullName>
    </submittedName>
</protein>
<dbReference type="EMBL" id="ML220112">
    <property type="protein sequence ID" value="TGZ85605.1"/>
    <property type="molecule type" value="Genomic_DNA"/>
</dbReference>
<organism evidence="1 2">
    <name type="scientific">Ascodesmis nigricans</name>
    <dbReference type="NCBI Taxonomy" id="341454"/>
    <lineage>
        <taxon>Eukaryota</taxon>
        <taxon>Fungi</taxon>
        <taxon>Dikarya</taxon>
        <taxon>Ascomycota</taxon>
        <taxon>Pezizomycotina</taxon>
        <taxon>Pezizomycetes</taxon>
        <taxon>Pezizales</taxon>
        <taxon>Ascodesmidaceae</taxon>
        <taxon>Ascodesmis</taxon>
    </lineage>
</organism>
<dbReference type="Proteomes" id="UP000298138">
    <property type="component" value="Unassembled WGS sequence"/>
</dbReference>
<dbReference type="InParanoid" id="A0A4V3SJX0"/>
<proteinExistence type="predicted"/>
<name>A0A4V3SJX0_9PEZI</name>
<dbReference type="OrthoDB" id="2013972at2759"/>
<evidence type="ECO:0000313" key="2">
    <source>
        <dbReference type="Proteomes" id="UP000298138"/>
    </source>
</evidence>
<dbReference type="AlphaFoldDB" id="A0A4V3SJX0"/>
<keyword evidence="2" id="KW-1185">Reference proteome</keyword>
<reference evidence="1 2" key="1">
    <citation type="submission" date="2019-04" db="EMBL/GenBank/DDBJ databases">
        <title>Comparative genomics and transcriptomics to analyze fruiting body development in filamentous ascomycetes.</title>
        <authorList>
            <consortium name="DOE Joint Genome Institute"/>
            <person name="Lutkenhaus R."/>
            <person name="Traeger S."/>
            <person name="Breuer J."/>
            <person name="Kuo A."/>
            <person name="Lipzen A."/>
            <person name="Pangilinan J."/>
            <person name="Dilworth D."/>
            <person name="Sandor L."/>
            <person name="Poggeler S."/>
            <person name="Barry K."/>
            <person name="Grigoriev I.V."/>
            <person name="Nowrousian M."/>
        </authorList>
    </citation>
    <scope>NUCLEOTIDE SEQUENCE [LARGE SCALE GENOMIC DNA]</scope>
    <source>
        <strain evidence="1 2">CBS 389.68</strain>
    </source>
</reference>
<accession>A0A4V3SJX0</accession>
<gene>
    <name evidence="1" type="ORF">EX30DRAFT_346125</name>
</gene>